<sequence>MSNQLLADAHLKRDAIIRPRGRSRDGLQDVLELKSGDTSDGLSFSALLPALAVVRALESL</sequence>
<reference evidence="1 2" key="1">
    <citation type="submission" date="2014-04" db="EMBL/GenBank/DDBJ databases">
        <authorList>
            <consortium name="DOE Joint Genome Institute"/>
            <person name="Kuo A."/>
            <person name="Girlanda M."/>
            <person name="Perotto S."/>
            <person name="Kohler A."/>
            <person name="Nagy L.G."/>
            <person name="Floudas D."/>
            <person name="Copeland A."/>
            <person name="Barry K.W."/>
            <person name="Cichocki N."/>
            <person name="Veneault-Fourrey C."/>
            <person name="LaButti K."/>
            <person name="Lindquist E.A."/>
            <person name="Lipzen A."/>
            <person name="Lundell T."/>
            <person name="Morin E."/>
            <person name="Murat C."/>
            <person name="Sun H."/>
            <person name="Tunlid A."/>
            <person name="Henrissat B."/>
            <person name="Grigoriev I.V."/>
            <person name="Hibbett D.S."/>
            <person name="Martin F."/>
            <person name="Nordberg H.P."/>
            <person name="Cantor M.N."/>
            <person name="Hua S.X."/>
        </authorList>
    </citation>
    <scope>NUCLEOTIDE SEQUENCE [LARGE SCALE GENOMIC DNA]</scope>
    <source>
        <strain evidence="1 2">MUT 4182</strain>
    </source>
</reference>
<dbReference type="EMBL" id="KN822964">
    <property type="protein sequence ID" value="KIO31364.1"/>
    <property type="molecule type" value="Genomic_DNA"/>
</dbReference>
<dbReference type="AlphaFoldDB" id="A0A0C3QTA5"/>
<organism evidence="1 2">
    <name type="scientific">Tulasnella calospora MUT 4182</name>
    <dbReference type="NCBI Taxonomy" id="1051891"/>
    <lineage>
        <taxon>Eukaryota</taxon>
        <taxon>Fungi</taxon>
        <taxon>Dikarya</taxon>
        <taxon>Basidiomycota</taxon>
        <taxon>Agaricomycotina</taxon>
        <taxon>Agaricomycetes</taxon>
        <taxon>Cantharellales</taxon>
        <taxon>Tulasnellaceae</taxon>
        <taxon>Tulasnella</taxon>
    </lineage>
</organism>
<dbReference type="HOGENOM" id="CLU_2943541_0_0_1"/>
<proteinExistence type="predicted"/>
<evidence type="ECO:0000313" key="2">
    <source>
        <dbReference type="Proteomes" id="UP000054248"/>
    </source>
</evidence>
<dbReference type="Proteomes" id="UP000054248">
    <property type="component" value="Unassembled WGS sequence"/>
</dbReference>
<protein>
    <submittedName>
        <fullName evidence="1">Uncharacterized protein</fullName>
    </submittedName>
</protein>
<accession>A0A0C3QTA5</accession>
<evidence type="ECO:0000313" key="1">
    <source>
        <dbReference type="EMBL" id="KIO31364.1"/>
    </source>
</evidence>
<gene>
    <name evidence="1" type="ORF">M407DRAFT_19736</name>
</gene>
<name>A0A0C3QTA5_9AGAM</name>
<reference evidence="2" key="2">
    <citation type="submission" date="2015-01" db="EMBL/GenBank/DDBJ databases">
        <title>Evolutionary Origins and Diversification of the Mycorrhizal Mutualists.</title>
        <authorList>
            <consortium name="DOE Joint Genome Institute"/>
            <consortium name="Mycorrhizal Genomics Consortium"/>
            <person name="Kohler A."/>
            <person name="Kuo A."/>
            <person name="Nagy L.G."/>
            <person name="Floudas D."/>
            <person name="Copeland A."/>
            <person name="Barry K.W."/>
            <person name="Cichocki N."/>
            <person name="Veneault-Fourrey C."/>
            <person name="LaButti K."/>
            <person name="Lindquist E.A."/>
            <person name="Lipzen A."/>
            <person name="Lundell T."/>
            <person name="Morin E."/>
            <person name="Murat C."/>
            <person name="Riley R."/>
            <person name="Ohm R."/>
            <person name="Sun H."/>
            <person name="Tunlid A."/>
            <person name="Henrissat B."/>
            <person name="Grigoriev I.V."/>
            <person name="Hibbett D.S."/>
            <person name="Martin F."/>
        </authorList>
    </citation>
    <scope>NUCLEOTIDE SEQUENCE [LARGE SCALE GENOMIC DNA]</scope>
    <source>
        <strain evidence="2">MUT 4182</strain>
    </source>
</reference>
<keyword evidence="2" id="KW-1185">Reference proteome</keyword>